<evidence type="ECO:0000313" key="3">
    <source>
        <dbReference type="Proteomes" id="UP000029084"/>
    </source>
</evidence>
<protein>
    <recommendedName>
        <fullName evidence="4">DUF5658 domain-containing protein</fullName>
    </recommendedName>
</protein>
<feature type="transmembrane region" description="Helical" evidence="1">
    <location>
        <begin position="9"/>
        <end position="29"/>
    </location>
</feature>
<dbReference type="AlphaFoldDB" id="A0A088E9L3"/>
<proteinExistence type="predicted"/>
<reference evidence="2 3" key="1">
    <citation type="journal article" date="2014" name="J. Bacteriol.">
        <title>Role of an Archaeal PitA Transporter in the Copper and Arsenic Resistance of Metallosphaera sedula, an Extreme Thermoacidophile.</title>
        <authorList>
            <person name="McCarthy S."/>
            <person name="Ai C."/>
            <person name="Wheaton G."/>
            <person name="Tevatia R."/>
            <person name="Eckrich V."/>
            <person name="Kelly R."/>
            <person name="Blum P."/>
        </authorList>
    </citation>
    <scope>NUCLEOTIDE SEQUENCE [LARGE SCALE GENOMIC DNA]</scope>
    <source>
        <strain evidence="2 3">CuR1</strain>
    </source>
</reference>
<evidence type="ECO:0000256" key="1">
    <source>
        <dbReference type="SAM" id="Phobius"/>
    </source>
</evidence>
<name>A0A088E9L3_9CREN</name>
<keyword evidence="1" id="KW-0472">Membrane</keyword>
<keyword evidence="1" id="KW-0812">Transmembrane</keyword>
<organism evidence="2 3">
    <name type="scientific">Metallosphaera sedula</name>
    <dbReference type="NCBI Taxonomy" id="43687"/>
    <lineage>
        <taxon>Archaea</taxon>
        <taxon>Thermoproteota</taxon>
        <taxon>Thermoprotei</taxon>
        <taxon>Sulfolobales</taxon>
        <taxon>Sulfolobaceae</taxon>
        <taxon>Metallosphaera</taxon>
    </lineage>
</organism>
<feature type="transmembrane region" description="Helical" evidence="1">
    <location>
        <begin position="97"/>
        <end position="118"/>
    </location>
</feature>
<dbReference type="Proteomes" id="UP000029084">
    <property type="component" value="Chromosome"/>
</dbReference>
<evidence type="ECO:0000313" key="2">
    <source>
        <dbReference type="EMBL" id="AIM28010.1"/>
    </source>
</evidence>
<sequence length="128" mass="14957">MSSMDRLRLMWLIIVVGNIADVIISWFGWPTELRNTDIYIFDHNLVFNMYINYIFDYGGDSISFFQLLILLISLKILLIVMIYWFTKLADKLRVSHMKWVMLLPFVLITLGVDVYDVLSLTSLVLGSL</sequence>
<keyword evidence="1" id="KW-1133">Transmembrane helix</keyword>
<feature type="transmembrane region" description="Helical" evidence="1">
    <location>
        <begin position="64"/>
        <end position="85"/>
    </location>
</feature>
<gene>
    <name evidence="2" type="ORF">HA72_1886</name>
</gene>
<dbReference type="OMA" id="GVYWYTG"/>
<evidence type="ECO:0008006" key="4">
    <source>
        <dbReference type="Google" id="ProtNLM"/>
    </source>
</evidence>
<accession>A0A088E9L3</accession>
<dbReference type="EMBL" id="CP008822">
    <property type="protein sequence ID" value="AIM28010.1"/>
    <property type="molecule type" value="Genomic_DNA"/>
</dbReference>